<organism evidence="1 2">
    <name type="scientific">Triparma strigata</name>
    <dbReference type="NCBI Taxonomy" id="1606541"/>
    <lineage>
        <taxon>Eukaryota</taxon>
        <taxon>Sar</taxon>
        <taxon>Stramenopiles</taxon>
        <taxon>Ochrophyta</taxon>
        <taxon>Bolidophyceae</taxon>
        <taxon>Parmales</taxon>
        <taxon>Triparmaceae</taxon>
        <taxon>Triparma</taxon>
    </lineage>
</organism>
<comment type="caution">
    <text evidence="1">The sequence shown here is derived from an EMBL/GenBank/DDBJ whole genome shotgun (WGS) entry which is preliminary data.</text>
</comment>
<dbReference type="OrthoDB" id="10264456at2759"/>
<dbReference type="PANTHER" id="PTHR45661:SF3">
    <property type="entry name" value="IG-LIKE DOMAIN-CONTAINING PROTEIN"/>
    <property type="match status" value="1"/>
</dbReference>
<keyword evidence="2" id="KW-1185">Reference proteome</keyword>
<dbReference type="EMBL" id="BRXY01000033">
    <property type="protein sequence ID" value="GMH55386.1"/>
    <property type="molecule type" value="Genomic_DNA"/>
</dbReference>
<evidence type="ECO:0000313" key="2">
    <source>
        <dbReference type="Proteomes" id="UP001165085"/>
    </source>
</evidence>
<evidence type="ECO:0000313" key="1">
    <source>
        <dbReference type="EMBL" id="GMH55386.1"/>
    </source>
</evidence>
<dbReference type="InterPro" id="IPR026906">
    <property type="entry name" value="LRR_5"/>
</dbReference>
<dbReference type="InterPro" id="IPR053139">
    <property type="entry name" value="Surface_bspA-like"/>
</dbReference>
<gene>
    <name evidence="1" type="ORF">TrST_g4675</name>
</gene>
<name>A0A9W6ZM07_9STRA</name>
<dbReference type="Proteomes" id="UP001165085">
    <property type="component" value="Unassembled WGS sequence"/>
</dbReference>
<dbReference type="AlphaFoldDB" id="A0A9W6ZM07"/>
<dbReference type="Gene3D" id="3.80.10.10">
    <property type="entry name" value="Ribonuclease Inhibitor"/>
    <property type="match status" value="1"/>
</dbReference>
<sequence>MIVHGGYNVSDEMIKARRLGHRREFVTQVVFLLNITKVGNKAYALADNLIVLDIPEGVKSIGAEAFYGCRSLTTISFPTTLLVIKHMAFFSCKSLENVDFLHTDLQEIGHGAFGRCSELKMMTFPDSLQTLGEAVFMECSKLVPSHIDIYETSDVVGHFHSLQSKMWIEEVD</sequence>
<dbReference type="InterPro" id="IPR032675">
    <property type="entry name" value="LRR_dom_sf"/>
</dbReference>
<protein>
    <submittedName>
        <fullName evidence="1">Uncharacterized protein</fullName>
    </submittedName>
</protein>
<accession>A0A9W6ZM07</accession>
<reference evidence="2" key="1">
    <citation type="journal article" date="2023" name="Commun. Biol.">
        <title>Genome analysis of Parmales, the sister group of diatoms, reveals the evolutionary specialization of diatoms from phago-mixotrophs to photoautotrophs.</title>
        <authorList>
            <person name="Ban H."/>
            <person name="Sato S."/>
            <person name="Yoshikawa S."/>
            <person name="Yamada K."/>
            <person name="Nakamura Y."/>
            <person name="Ichinomiya M."/>
            <person name="Sato N."/>
            <person name="Blanc-Mathieu R."/>
            <person name="Endo H."/>
            <person name="Kuwata A."/>
            <person name="Ogata H."/>
        </authorList>
    </citation>
    <scope>NUCLEOTIDE SEQUENCE [LARGE SCALE GENOMIC DNA]</scope>
    <source>
        <strain evidence="2">NIES 3701</strain>
    </source>
</reference>
<dbReference type="Pfam" id="PF13306">
    <property type="entry name" value="LRR_5"/>
    <property type="match status" value="1"/>
</dbReference>
<dbReference type="PANTHER" id="PTHR45661">
    <property type="entry name" value="SURFACE ANTIGEN"/>
    <property type="match status" value="1"/>
</dbReference>
<dbReference type="SUPFAM" id="SSF52058">
    <property type="entry name" value="L domain-like"/>
    <property type="match status" value="1"/>
</dbReference>
<proteinExistence type="predicted"/>